<evidence type="ECO:0000313" key="2">
    <source>
        <dbReference type="EMBL" id="KKA19625.1"/>
    </source>
</evidence>
<dbReference type="EMBL" id="LASV01000333">
    <property type="protein sequence ID" value="KKA19625.1"/>
    <property type="molecule type" value="Genomic_DNA"/>
</dbReference>
<dbReference type="AlphaFoldDB" id="A0A0F4YNF9"/>
<feature type="non-terminal residue" evidence="2">
    <location>
        <position position="204"/>
    </location>
</feature>
<evidence type="ECO:0000256" key="1">
    <source>
        <dbReference type="SAM" id="MobiDB-lite"/>
    </source>
</evidence>
<feature type="compositionally biased region" description="Polar residues" evidence="1">
    <location>
        <begin position="1"/>
        <end position="18"/>
    </location>
</feature>
<protein>
    <submittedName>
        <fullName evidence="2">Uncharacterized protein</fullName>
    </submittedName>
</protein>
<dbReference type="Proteomes" id="UP000053958">
    <property type="component" value="Unassembled WGS sequence"/>
</dbReference>
<dbReference type="OrthoDB" id="5363079at2759"/>
<feature type="region of interest" description="Disordered" evidence="1">
    <location>
        <begin position="1"/>
        <end position="22"/>
    </location>
</feature>
<gene>
    <name evidence="2" type="ORF">T310_6408</name>
</gene>
<accession>A0A0F4YNF9</accession>
<name>A0A0F4YNF9_RASE3</name>
<comment type="caution">
    <text evidence="2">The sequence shown here is derived from an EMBL/GenBank/DDBJ whole genome shotgun (WGS) entry which is preliminary data.</text>
</comment>
<dbReference type="GeneID" id="25318710"/>
<dbReference type="RefSeq" id="XP_013326237.1">
    <property type="nucleotide sequence ID" value="XM_013470783.1"/>
</dbReference>
<reference evidence="2 3" key="1">
    <citation type="submission" date="2015-04" db="EMBL/GenBank/DDBJ databases">
        <authorList>
            <person name="Heijne W.H."/>
            <person name="Fedorova N.D."/>
            <person name="Nierman W.C."/>
            <person name="Vollebregt A.W."/>
            <person name="Zhao Z."/>
            <person name="Wu L."/>
            <person name="Kumar M."/>
            <person name="Stam H."/>
            <person name="van den Berg M.A."/>
            <person name="Pel H.J."/>
        </authorList>
    </citation>
    <scope>NUCLEOTIDE SEQUENCE [LARGE SCALE GENOMIC DNA]</scope>
    <source>
        <strain evidence="2 3">CBS 393.64</strain>
    </source>
</reference>
<sequence>MEPSDSSQSHEVPAQSSPVPIAQLSPTLDDVSRRSFHAVVTLVWPFSNSNRAFSLLLAEPDFRLRRHNGQVKVTFHGFCAEEVARTKVGIGDEVTLWLDGARWTDNEEAKATPGRGLPWDLHFEKRVKLKVTRSSECLATLEINRSPSPRAKEAIAFETVIPVTGIPRAEDHTGELRDQWESPAFLRSARVSLGSPLDSAFDPF</sequence>
<proteinExistence type="predicted"/>
<evidence type="ECO:0000313" key="3">
    <source>
        <dbReference type="Proteomes" id="UP000053958"/>
    </source>
</evidence>
<organism evidence="2 3">
    <name type="scientific">Rasamsonia emersonii (strain ATCC 16479 / CBS 393.64 / IMI 116815)</name>
    <dbReference type="NCBI Taxonomy" id="1408163"/>
    <lineage>
        <taxon>Eukaryota</taxon>
        <taxon>Fungi</taxon>
        <taxon>Dikarya</taxon>
        <taxon>Ascomycota</taxon>
        <taxon>Pezizomycotina</taxon>
        <taxon>Eurotiomycetes</taxon>
        <taxon>Eurotiomycetidae</taxon>
        <taxon>Eurotiales</taxon>
        <taxon>Trichocomaceae</taxon>
        <taxon>Rasamsonia</taxon>
    </lineage>
</organism>
<keyword evidence="3" id="KW-1185">Reference proteome</keyword>
<dbReference type="STRING" id="1408163.A0A0F4YNF9"/>